<evidence type="ECO:0000313" key="7">
    <source>
        <dbReference type="Proteomes" id="UP000306420"/>
    </source>
</evidence>
<dbReference type="Proteomes" id="UP000306420">
    <property type="component" value="Unassembled WGS sequence"/>
</dbReference>
<dbReference type="PANTHER" id="PTHR42885">
    <property type="entry name" value="HISTIDINOL-PHOSPHATE AMINOTRANSFERASE-RELATED"/>
    <property type="match status" value="1"/>
</dbReference>
<comment type="caution">
    <text evidence="6">The sequence shown here is derived from an EMBL/GenBank/DDBJ whole genome shotgun (WGS) entry which is preliminary data.</text>
</comment>
<dbReference type="InterPro" id="IPR004839">
    <property type="entry name" value="Aminotransferase_I/II_large"/>
</dbReference>
<evidence type="ECO:0000313" key="6">
    <source>
        <dbReference type="EMBL" id="TLQ38640.1"/>
    </source>
</evidence>
<name>A0A5R9DQU5_9LACT</name>
<feature type="domain" description="Aminotransferase class I/classII large" evidence="5">
    <location>
        <begin position="45"/>
        <end position="272"/>
    </location>
</feature>
<evidence type="ECO:0000259" key="5">
    <source>
        <dbReference type="Pfam" id="PF00155"/>
    </source>
</evidence>
<evidence type="ECO:0000256" key="2">
    <source>
        <dbReference type="ARBA" id="ARBA00022576"/>
    </source>
</evidence>
<evidence type="ECO:0000256" key="1">
    <source>
        <dbReference type="ARBA" id="ARBA00001933"/>
    </source>
</evidence>
<dbReference type="Pfam" id="PF00155">
    <property type="entry name" value="Aminotran_1_2"/>
    <property type="match status" value="1"/>
</dbReference>
<dbReference type="RefSeq" id="WP_138405533.1">
    <property type="nucleotide sequence ID" value="NZ_VBSP01000070.1"/>
</dbReference>
<protein>
    <submittedName>
        <fullName evidence="6">Histidinol-phosphate aminotransferase family protein</fullName>
    </submittedName>
</protein>
<dbReference type="EMBL" id="VBSP01000070">
    <property type="protein sequence ID" value="TLQ38640.1"/>
    <property type="molecule type" value="Genomic_DNA"/>
</dbReference>
<dbReference type="InterPro" id="IPR015421">
    <property type="entry name" value="PyrdxlP-dep_Trfase_major"/>
</dbReference>
<keyword evidence="4" id="KW-0663">Pyridoxal phosphate</keyword>
<dbReference type="SUPFAM" id="SSF53383">
    <property type="entry name" value="PLP-dependent transferases"/>
    <property type="match status" value="1"/>
</dbReference>
<evidence type="ECO:0000256" key="3">
    <source>
        <dbReference type="ARBA" id="ARBA00022679"/>
    </source>
</evidence>
<evidence type="ECO:0000256" key="4">
    <source>
        <dbReference type="ARBA" id="ARBA00022898"/>
    </source>
</evidence>
<dbReference type="Gene3D" id="3.90.1150.10">
    <property type="entry name" value="Aspartate Aminotransferase, domain 1"/>
    <property type="match status" value="1"/>
</dbReference>
<dbReference type="Gene3D" id="3.40.640.10">
    <property type="entry name" value="Type I PLP-dependent aspartate aminotransferase-like (Major domain)"/>
    <property type="match status" value="1"/>
</dbReference>
<proteinExistence type="predicted"/>
<accession>A0A5R9DQU5</accession>
<comment type="cofactor">
    <cofactor evidence="1">
        <name>pyridoxal 5'-phosphate</name>
        <dbReference type="ChEBI" id="CHEBI:597326"/>
    </cofactor>
</comment>
<reference evidence="6 7" key="1">
    <citation type="submission" date="2019-05" db="EMBL/GenBank/DDBJ databases">
        <title>The metagenome of a microbial culture collection derived from dairy environment covers the genomic content of the human microbiome.</title>
        <authorList>
            <person name="Roder T."/>
            <person name="Wuthrich D."/>
            <person name="Sattari Z."/>
            <person name="Von Ah U."/>
            <person name="Bar C."/>
            <person name="Ronchi F."/>
            <person name="Macpherson A.J."/>
            <person name="Ganal-Vonarburg S.C."/>
            <person name="Bruggmann R."/>
            <person name="Vergeres G."/>
        </authorList>
    </citation>
    <scope>NUCLEOTIDE SEQUENCE [LARGE SCALE GENOMIC DNA]</scope>
    <source>
        <strain evidence="6 7">FAM 24227</strain>
    </source>
</reference>
<dbReference type="OrthoDB" id="9813612at2"/>
<dbReference type="InterPro" id="IPR015422">
    <property type="entry name" value="PyrdxlP-dep_Trfase_small"/>
</dbReference>
<dbReference type="GO" id="GO:0008483">
    <property type="term" value="F:transaminase activity"/>
    <property type="evidence" value="ECO:0007669"/>
    <property type="project" value="UniProtKB-KW"/>
</dbReference>
<dbReference type="PANTHER" id="PTHR42885:SF2">
    <property type="entry name" value="HISTIDINOL-PHOSPHATE AMINOTRANSFERASE"/>
    <property type="match status" value="1"/>
</dbReference>
<keyword evidence="2 6" id="KW-0032">Aminotransferase</keyword>
<dbReference type="InterPro" id="IPR015424">
    <property type="entry name" value="PyrdxlP-dep_Trfase"/>
</dbReference>
<dbReference type="CDD" id="cd00609">
    <property type="entry name" value="AAT_like"/>
    <property type="match status" value="1"/>
</dbReference>
<dbReference type="GO" id="GO:0030170">
    <property type="term" value="F:pyridoxal phosphate binding"/>
    <property type="evidence" value="ECO:0007669"/>
    <property type="project" value="InterPro"/>
</dbReference>
<sequence length="331" mass="38590">MVIMNRNTSPISPIKKEYMDEVYNRTVFQDYPDVELGQLKDIYAKDNNLNVDEIELASGADEWIQKTFITLGQKGIMTITPDFFMYKEYAEQLQLPFYEVESEADYSFDFDKIVKAIYKKKPSLFILSNPHNPTGLMFKEDELQAIADAMEAMHGYFVIDEAYIEFGKEYARPDGEHVLIIRTLSKIYGLAGLRIGIIIAKGETYDKVTRINHPYPLDHVGMNLASVFLEDKAWVKEYANYQIEARDMLVDAFKQVNQVMSVNDSYTNFVFTYGDRALSLGRYLEENGFSGRFYEEDNLKETVRYSIIKHEDYPRLNELIEEWLKNQTIKK</sequence>
<organism evidence="6 7">
    <name type="scientific">Ruoffia tabacinasalis</name>
    <dbReference type="NCBI Taxonomy" id="87458"/>
    <lineage>
        <taxon>Bacteria</taxon>
        <taxon>Bacillati</taxon>
        <taxon>Bacillota</taxon>
        <taxon>Bacilli</taxon>
        <taxon>Lactobacillales</taxon>
        <taxon>Aerococcaceae</taxon>
        <taxon>Ruoffia</taxon>
    </lineage>
</organism>
<gene>
    <name evidence="6" type="ORF">FEZ33_11600</name>
</gene>
<dbReference type="AlphaFoldDB" id="A0A5R9DQU5"/>
<keyword evidence="3 6" id="KW-0808">Transferase</keyword>